<evidence type="ECO:0000259" key="4">
    <source>
        <dbReference type="Pfam" id="PF00689"/>
    </source>
</evidence>
<evidence type="ECO:0000313" key="5">
    <source>
        <dbReference type="EMBL" id="KAL0457138.1"/>
    </source>
</evidence>
<gene>
    <name evidence="5" type="ORF">Slati_1053000</name>
</gene>
<evidence type="ECO:0000256" key="2">
    <source>
        <dbReference type="ARBA" id="ARBA00022842"/>
    </source>
</evidence>
<dbReference type="Gene3D" id="1.20.1110.10">
    <property type="entry name" value="Calcium-transporting ATPase, transmembrane domain"/>
    <property type="match status" value="1"/>
</dbReference>
<dbReference type="PANTHER" id="PTHR24093:SF432">
    <property type="entry name" value="CALCIUM-TRANSPORTING ATPASE 12, PLASMA MEMBRANE-TYPE-LIKE"/>
    <property type="match status" value="1"/>
</dbReference>
<protein>
    <submittedName>
        <fullName evidence="5">Calcium-transporting ATPase 8, plasma membrane-type</fullName>
    </submittedName>
</protein>
<dbReference type="AlphaFoldDB" id="A0AAW2XSQ8"/>
<dbReference type="GO" id="GO:0005886">
    <property type="term" value="C:plasma membrane"/>
    <property type="evidence" value="ECO:0007669"/>
    <property type="project" value="TreeGrafter"/>
</dbReference>
<dbReference type="InterPro" id="IPR006068">
    <property type="entry name" value="ATPase_P-typ_cation-transptr_C"/>
</dbReference>
<keyword evidence="3" id="KW-0472">Membrane</keyword>
<dbReference type="Pfam" id="PF00689">
    <property type="entry name" value="Cation_ATPase_C"/>
    <property type="match status" value="1"/>
</dbReference>
<feature type="domain" description="Cation-transporting P-type ATPase C-terminal" evidence="4">
    <location>
        <begin position="126"/>
        <end position="273"/>
    </location>
</feature>
<keyword evidence="3" id="KW-0812">Transmembrane</keyword>
<organism evidence="5">
    <name type="scientific">Sesamum latifolium</name>
    <dbReference type="NCBI Taxonomy" id="2727402"/>
    <lineage>
        <taxon>Eukaryota</taxon>
        <taxon>Viridiplantae</taxon>
        <taxon>Streptophyta</taxon>
        <taxon>Embryophyta</taxon>
        <taxon>Tracheophyta</taxon>
        <taxon>Spermatophyta</taxon>
        <taxon>Magnoliopsida</taxon>
        <taxon>eudicotyledons</taxon>
        <taxon>Gunneridae</taxon>
        <taxon>Pentapetalae</taxon>
        <taxon>asterids</taxon>
        <taxon>lamiids</taxon>
        <taxon>Lamiales</taxon>
        <taxon>Pedaliaceae</taxon>
        <taxon>Sesamum</taxon>
    </lineage>
</organism>
<evidence type="ECO:0000256" key="1">
    <source>
        <dbReference type="ARBA" id="ARBA00022723"/>
    </source>
</evidence>
<keyword evidence="3" id="KW-1133">Transmembrane helix</keyword>
<reference evidence="5" key="2">
    <citation type="journal article" date="2024" name="Plant">
        <title>Genomic evolution and insights into agronomic trait innovations of Sesamum species.</title>
        <authorList>
            <person name="Miao H."/>
            <person name="Wang L."/>
            <person name="Qu L."/>
            <person name="Liu H."/>
            <person name="Sun Y."/>
            <person name="Le M."/>
            <person name="Wang Q."/>
            <person name="Wei S."/>
            <person name="Zheng Y."/>
            <person name="Lin W."/>
            <person name="Duan Y."/>
            <person name="Cao H."/>
            <person name="Xiong S."/>
            <person name="Wang X."/>
            <person name="Wei L."/>
            <person name="Li C."/>
            <person name="Ma Q."/>
            <person name="Ju M."/>
            <person name="Zhao R."/>
            <person name="Li G."/>
            <person name="Mu C."/>
            <person name="Tian Q."/>
            <person name="Mei H."/>
            <person name="Zhang T."/>
            <person name="Gao T."/>
            <person name="Zhang H."/>
        </authorList>
    </citation>
    <scope>NUCLEOTIDE SEQUENCE</scope>
    <source>
        <strain evidence="5">KEN1</strain>
    </source>
</reference>
<dbReference type="PANTHER" id="PTHR24093">
    <property type="entry name" value="CATION TRANSPORTING ATPASE"/>
    <property type="match status" value="1"/>
</dbReference>
<dbReference type="InterPro" id="IPR023298">
    <property type="entry name" value="ATPase_P-typ_TM_dom_sf"/>
</dbReference>
<dbReference type="EMBL" id="JACGWN010000003">
    <property type="protein sequence ID" value="KAL0457138.1"/>
    <property type="molecule type" value="Genomic_DNA"/>
</dbReference>
<dbReference type="GO" id="GO:0005388">
    <property type="term" value="F:P-type calcium transporter activity"/>
    <property type="evidence" value="ECO:0007669"/>
    <property type="project" value="TreeGrafter"/>
</dbReference>
<keyword evidence="1" id="KW-0479">Metal-binding</keyword>
<evidence type="ECO:0000256" key="3">
    <source>
        <dbReference type="SAM" id="Phobius"/>
    </source>
</evidence>
<proteinExistence type="predicted"/>
<comment type="caution">
    <text evidence="5">The sequence shown here is derived from an EMBL/GenBank/DDBJ whole genome shotgun (WGS) entry which is preliminary data.</text>
</comment>
<reference evidence="5" key="1">
    <citation type="submission" date="2020-06" db="EMBL/GenBank/DDBJ databases">
        <authorList>
            <person name="Li T."/>
            <person name="Hu X."/>
            <person name="Zhang T."/>
            <person name="Song X."/>
            <person name="Zhang H."/>
            <person name="Dai N."/>
            <person name="Sheng W."/>
            <person name="Hou X."/>
            <person name="Wei L."/>
        </authorList>
    </citation>
    <scope>NUCLEOTIDE SEQUENCE</scope>
    <source>
        <strain evidence="5">KEN1</strain>
        <tissue evidence="5">Leaf</tissue>
    </source>
</reference>
<dbReference type="GO" id="GO:0046872">
    <property type="term" value="F:metal ion binding"/>
    <property type="evidence" value="ECO:0007669"/>
    <property type="project" value="UniProtKB-KW"/>
</dbReference>
<dbReference type="SUPFAM" id="SSF81665">
    <property type="entry name" value="Calcium ATPase, transmembrane domain M"/>
    <property type="match status" value="1"/>
</dbReference>
<keyword evidence="2" id="KW-0460">Magnesium</keyword>
<name>A0AAW2XSQ8_9LAMI</name>
<feature type="transmembrane region" description="Helical" evidence="3">
    <location>
        <begin position="256"/>
        <end position="280"/>
    </location>
</feature>
<sequence>MLLEQKVRDLESYNCHWVAVVHSLVSQEEPPQEDPDLDTVQDSWILLGLLVLHNESEEVKDKAGCPSDENLVSETTDIGFVLEPNQDIDNATNGAPVEEVMVTAEANVIVSMGIEANMGEPWNGLVAAVTFGRQKPKPSDYTEGSKWQLVTGFMWRNIVAQVAYQILVNSMLEFQGSAIFGFNDDVKDTATLVMPIFLQVFNMINARKIEEKNIFSGIRPSFIYLVAILMVVPIVLVQILAWFVHFQGLDWKQWTICIGIAMVSWPVAFAVKFVPVPIFISPSMTLLNKMKGLLRHLKH</sequence>
<feature type="transmembrane region" description="Helical" evidence="3">
    <location>
        <begin position="222"/>
        <end position="244"/>
    </location>
</feature>
<accession>A0AAW2XSQ8</accession>